<proteinExistence type="predicted"/>
<accession>A0A0B6YBX3</accession>
<sequence>YCVTLVLCDFLPDLLLAHPSYHFHSIYINVLYVVQSSTSRHRNDMVGSR</sequence>
<name>A0A0B6YBX3_9EUPU</name>
<protein>
    <submittedName>
        <fullName evidence="1">Uncharacterized protein</fullName>
    </submittedName>
</protein>
<gene>
    <name evidence="1" type="primary">ORF20979</name>
</gene>
<reference evidence="1" key="1">
    <citation type="submission" date="2014-12" db="EMBL/GenBank/DDBJ databases">
        <title>Insight into the proteome of Arion vulgaris.</title>
        <authorList>
            <person name="Aradska J."/>
            <person name="Bulat T."/>
            <person name="Smidak R."/>
            <person name="Sarate P."/>
            <person name="Gangsoo J."/>
            <person name="Sialana F."/>
            <person name="Bilban M."/>
            <person name="Lubec G."/>
        </authorList>
    </citation>
    <scope>NUCLEOTIDE SEQUENCE</scope>
    <source>
        <tissue evidence="1">Skin</tissue>
    </source>
</reference>
<evidence type="ECO:0000313" key="1">
    <source>
        <dbReference type="EMBL" id="CEK53674.1"/>
    </source>
</evidence>
<organism evidence="1">
    <name type="scientific">Arion vulgaris</name>
    <dbReference type="NCBI Taxonomy" id="1028688"/>
    <lineage>
        <taxon>Eukaryota</taxon>
        <taxon>Metazoa</taxon>
        <taxon>Spiralia</taxon>
        <taxon>Lophotrochozoa</taxon>
        <taxon>Mollusca</taxon>
        <taxon>Gastropoda</taxon>
        <taxon>Heterobranchia</taxon>
        <taxon>Euthyneura</taxon>
        <taxon>Panpulmonata</taxon>
        <taxon>Eupulmonata</taxon>
        <taxon>Stylommatophora</taxon>
        <taxon>Helicina</taxon>
        <taxon>Arionoidea</taxon>
        <taxon>Arionidae</taxon>
        <taxon>Arion</taxon>
    </lineage>
</organism>
<feature type="non-terminal residue" evidence="1">
    <location>
        <position position="1"/>
    </location>
</feature>
<dbReference type="AlphaFoldDB" id="A0A0B6YBX3"/>
<dbReference type="EMBL" id="HACG01006809">
    <property type="protein sequence ID" value="CEK53674.1"/>
    <property type="molecule type" value="Transcribed_RNA"/>
</dbReference>